<organism evidence="1 2">
    <name type="scientific">Cochliobolus sativus (strain ND90Pr / ATCC 201652)</name>
    <name type="common">Common root rot and spot blotch fungus</name>
    <name type="synonym">Bipolaris sorokiniana</name>
    <dbReference type="NCBI Taxonomy" id="665912"/>
    <lineage>
        <taxon>Eukaryota</taxon>
        <taxon>Fungi</taxon>
        <taxon>Dikarya</taxon>
        <taxon>Ascomycota</taxon>
        <taxon>Pezizomycotina</taxon>
        <taxon>Dothideomycetes</taxon>
        <taxon>Pleosporomycetidae</taxon>
        <taxon>Pleosporales</taxon>
        <taxon>Pleosporineae</taxon>
        <taxon>Pleosporaceae</taxon>
        <taxon>Bipolaris</taxon>
    </lineage>
</organism>
<accession>M2T9I1</accession>
<dbReference type="EMBL" id="KB445641">
    <property type="protein sequence ID" value="EMD65906.1"/>
    <property type="molecule type" value="Genomic_DNA"/>
</dbReference>
<sequence length="57" mass="6371">MITIRLLSTWSAPVSFVSGLLARHALLRLHAIFALAARLFCHVDPRARTLLIDQICT</sequence>
<evidence type="ECO:0000313" key="1">
    <source>
        <dbReference type="EMBL" id="EMD65906.1"/>
    </source>
</evidence>
<dbReference type="KEGG" id="bsc:COCSADRAFT_310840"/>
<dbReference type="HOGENOM" id="CLU_2996217_0_0_1"/>
<proteinExistence type="predicted"/>
<dbReference type="GeneID" id="19136378"/>
<reference evidence="1 2" key="1">
    <citation type="journal article" date="2012" name="PLoS Pathog.">
        <title>Diverse lifestyles and strategies of plant pathogenesis encoded in the genomes of eighteen Dothideomycetes fungi.</title>
        <authorList>
            <person name="Ohm R.A."/>
            <person name="Feau N."/>
            <person name="Henrissat B."/>
            <person name="Schoch C.L."/>
            <person name="Horwitz B.A."/>
            <person name="Barry K.W."/>
            <person name="Condon B.J."/>
            <person name="Copeland A.C."/>
            <person name="Dhillon B."/>
            <person name="Glaser F."/>
            <person name="Hesse C.N."/>
            <person name="Kosti I."/>
            <person name="LaButti K."/>
            <person name="Lindquist E.A."/>
            <person name="Lucas S."/>
            <person name="Salamov A.A."/>
            <person name="Bradshaw R.E."/>
            <person name="Ciuffetti L."/>
            <person name="Hamelin R.C."/>
            <person name="Kema G.H.J."/>
            <person name="Lawrence C."/>
            <person name="Scott J.A."/>
            <person name="Spatafora J.W."/>
            <person name="Turgeon B.G."/>
            <person name="de Wit P.J.G.M."/>
            <person name="Zhong S."/>
            <person name="Goodwin S.B."/>
            <person name="Grigoriev I.V."/>
        </authorList>
    </citation>
    <scope>NUCLEOTIDE SEQUENCE [LARGE SCALE GENOMIC DNA]</scope>
    <source>
        <strain evidence="2">ND90Pr / ATCC 201652</strain>
    </source>
</reference>
<gene>
    <name evidence="1" type="ORF">COCSADRAFT_310840</name>
</gene>
<keyword evidence="2" id="KW-1185">Reference proteome</keyword>
<dbReference type="Proteomes" id="UP000016934">
    <property type="component" value="Unassembled WGS sequence"/>
</dbReference>
<reference evidence="2" key="2">
    <citation type="journal article" date="2013" name="PLoS Genet.">
        <title>Comparative genome structure, secondary metabolite, and effector coding capacity across Cochliobolus pathogens.</title>
        <authorList>
            <person name="Condon B.J."/>
            <person name="Leng Y."/>
            <person name="Wu D."/>
            <person name="Bushley K.E."/>
            <person name="Ohm R.A."/>
            <person name="Otillar R."/>
            <person name="Martin J."/>
            <person name="Schackwitz W."/>
            <person name="Grimwood J."/>
            <person name="MohdZainudin N."/>
            <person name="Xue C."/>
            <person name="Wang R."/>
            <person name="Manning V.A."/>
            <person name="Dhillon B."/>
            <person name="Tu Z.J."/>
            <person name="Steffenson B.J."/>
            <person name="Salamov A."/>
            <person name="Sun H."/>
            <person name="Lowry S."/>
            <person name="LaButti K."/>
            <person name="Han J."/>
            <person name="Copeland A."/>
            <person name="Lindquist E."/>
            <person name="Barry K."/>
            <person name="Schmutz J."/>
            <person name="Baker S.E."/>
            <person name="Ciuffetti L.M."/>
            <person name="Grigoriev I.V."/>
            <person name="Zhong S."/>
            <person name="Turgeon B.G."/>
        </authorList>
    </citation>
    <scope>NUCLEOTIDE SEQUENCE [LARGE SCALE GENOMIC DNA]</scope>
    <source>
        <strain evidence="2">ND90Pr / ATCC 201652</strain>
    </source>
</reference>
<dbReference type="RefSeq" id="XP_007698932.1">
    <property type="nucleotide sequence ID" value="XM_007700742.1"/>
</dbReference>
<evidence type="ECO:0000313" key="2">
    <source>
        <dbReference type="Proteomes" id="UP000016934"/>
    </source>
</evidence>
<dbReference type="AlphaFoldDB" id="M2T9I1"/>
<protein>
    <submittedName>
        <fullName evidence="1">Uncharacterized protein</fullName>
    </submittedName>
</protein>
<name>M2T9I1_COCSN</name>